<comment type="caution">
    <text evidence="2">The sequence shown here is derived from an EMBL/GenBank/DDBJ whole genome shotgun (WGS) entry which is preliminary data.</text>
</comment>
<dbReference type="GO" id="GO:0016740">
    <property type="term" value="F:transferase activity"/>
    <property type="evidence" value="ECO:0007669"/>
    <property type="project" value="UniProtKB-KW"/>
</dbReference>
<dbReference type="InterPro" id="IPR050834">
    <property type="entry name" value="Glycosyltransf_2"/>
</dbReference>
<feature type="domain" description="Glycosyltransferase 2-like" evidence="1">
    <location>
        <begin position="5"/>
        <end position="136"/>
    </location>
</feature>
<protein>
    <submittedName>
        <fullName evidence="2">Glycosyltransferase</fullName>
    </submittedName>
</protein>
<dbReference type="Gene3D" id="3.90.550.10">
    <property type="entry name" value="Spore Coat Polysaccharide Biosynthesis Protein SpsA, Chain A"/>
    <property type="match status" value="1"/>
</dbReference>
<evidence type="ECO:0000313" key="2">
    <source>
        <dbReference type="EMBL" id="RRJ84599.1"/>
    </source>
</evidence>
<dbReference type="InterPro" id="IPR001173">
    <property type="entry name" value="Glyco_trans_2-like"/>
</dbReference>
<dbReference type="EMBL" id="QWEZ01000001">
    <property type="protein sequence ID" value="RRJ84599.1"/>
    <property type="molecule type" value="Genomic_DNA"/>
</dbReference>
<dbReference type="InterPro" id="IPR029044">
    <property type="entry name" value="Nucleotide-diphossugar_trans"/>
</dbReference>
<evidence type="ECO:0000313" key="3">
    <source>
        <dbReference type="Proteomes" id="UP000280792"/>
    </source>
</evidence>
<accession>A0A3P3VSZ4</accession>
<name>A0A3P3VSZ4_9GAMM</name>
<keyword evidence="3" id="KW-1185">Reference proteome</keyword>
<dbReference type="PANTHER" id="PTHR43685:SF3">
    <property type="entry name" value="SLR2126 PROTEIN"/>
    <property type="match status" value="1"/>
</dbReference>
<dbReference type="PANTHER" id="PTHR43685">
    <property type="entry name" value="GLYCOSYLTRANSFERASE"/>
    <property type="match status" value="1"/>
</dbReference>
<dbReference type="Pfam" id="PF00535">
    <property type="entry name" value="Glycos_transf_2"/>
    <property type="match status" value="1"/>
</dbReference>
<dbReference type="CDD" id="cd00761">
    <property type="entry name" value="Glyco_tranf_GTA_type"/>
    <property type="match status" value="1"/>
</dbReference>
<gene>
    <name evidence="2" type="ORF">D0544_05705</name>
</gene>
<proteinExistence type="predicted"/>
<dbReference type="SUPFAM" id="SSF53448">
    <property type="entry name" value="Nucleotide-diphospho-sugar transferases"/>
    <property type="match status" value="1"/>
</dbReference>
<dbReference type="RefSeq" id="WP_125015030.1">
    <property type="nucleotide sequence ID" value="NZ_QWEZ01000001.1"/>
</dbReference>
<dbReference type="Proteomes" id="UP000280792">
    <property type="component" value="Unassembled WGS sequence"/>
</dbReference>
<evidence type="ECO:0000259" key="1">
    <source>
        <dbReference type="Pfam" id="PF00535"/>
    </source>
</evidence>
<organism evidence="2 3">
    <name type="scientific">Aestuariirhabdus litorea</name>
    <dbReference type="NCBI Taxonomy" id="2528527"/>
    <lineage>
        <taxon>Bacteria</taxon>
        <taxon>Pseudomonadati</taxon>
        <taxon>Pseudomonadota</taxon>
        <taxon>Gammaproteobacteria</taxon>
        <taxon>Oceanospirillales</taxon>
        <taxon>Aestuariirhabdaceae</taxon>
        <taxon>Aestuariirhabdus</taxon>
    </lineage>
</organism>
<reference evidence="2 3" key="1">
    <citation type="submission" date="2018-08" db="EMBL/GenBank/DDBJ databases">
        <authorList>
            <person name="Khan S.A."/>
        </authorList>
    </citation>
    <scope>NUCLEOTIDE SEQUENCE [LARGE SCALE GENOMIC DNA]</scope>
    <source>
        <strain evidence="2 3">GTF-13</strain>
    </source>
</reference>
<sequence>MRLEIVICTHNRSWLLERTLRSVARANAPSGSHLQVTVVANHCTDDTEAMIASLKPEYPFPLRLLREPRAGKSYALNHALTQLKGDFQIYIDDDHRVDTRFLCAIEELIQKHPSYKIFCGRIIPDWDGEEPQWIHSEKYPVYPLPIPHYDLGQGPCEIALDDRLPGGGNLVMAKEVTQQVGQFNENLGPSGHNLGGGEDGDYVRRALSKGYKILYHPAPIQYHWADTERLTLGYLLRKAYSRSRSAAYIQIQQPRLPPRFLFTKLALNLCQLLLPLPLARLRFYLMRSASTAGEITAYTGRYRDAKSERKHG</sequence>
<keyword evidence="2" id="KW-0808">Transferase</keyword>
<reference evidence="2 3" key="2">
    <citation type="submission" date="2018-12" db="EMBL/GenBank/DDBJ databases">
        <title>Simiduia agarivorans gen. nov., sp. nov., a marine, agarolytic bacterium isolated from shallow coastal water from Keelung, Taiwan.</title>
        <authorList>
            <person name="Shieh W.Y."/>
        </authorList>
    </citation>
    <scope>NUCLEOTIDE SEQUENCE [LARGE SCALE GENOMIC DNA]</scope>
    <source>
        <strain evidence="2 3">GTF-13</strain>
    </source>
</reference>
<dbReference type="AlphaFoldDB" id="A0A3P3VSZ4"/>